<dbReference type="InterPro" id="IPR027417">
    <property type="entry name" value="P-loop_NTPase"/>
</dbReference>
<dbReference type="InterPro" id="IPR050921">
    <property type="entry name" value="T4SS_GSP_E_ATPase"/>
</dbReference>
<dbReference type="SUPFAM" id="SSF52540">
    <property type="entry name" value="P-loop containing nucleoside triphosphate hydrolases"/>
    <property type="match status" value="1"/>
</dbReference>
<dbReference type="GO" id="GO:0005524">
    <property type="term" value="F:ATP binding"/>
    <property type="evidence" value="ECO:0007669"/>
    <property type="project" value="InterPro"/>
</dbReference>
<gene>
    <name evidence="3" type="ORF">COV04_02200</name>
</gene>
<name>A0A2M8LEU5_9BACT</name>
<evidence type="ECO:0000256" key="1">
    <source>
        <dbReference type="ARBA" id="ARBA00006611"/>
    </source>
</evidence>
<dbReference type="Pfam" id="PF00437">
    <property type="entry name" value="T2SSE"/>
    <property type="match status" value="1"/>
</dbReference>
<dbReference type="InterPro" id="IPR006321">
    <property type="entry name" value="PilT/PilU"/>
</dbReference>
<dbReference type="NCBIfam" id="TIGR01420">
    <property type="entry name" value="pilT_fam"/>
    <property type="match status" value="1"/>
</dbReference>
<comment type="similarity">
    <text evidence="1">Belongs to the GSP E family.</text>
</comment>
<dbReference type="EMBL" id="PFET01000008">
    <property type="protein sequence ID" value="PJE75945.1"/>
    <property type="molecule type" value="Genomic_DNA"/>
</dbReference>
<feature type="domain" description="Bacterial type II secretion system protein E" evidence="2">
    <location>
        <begin position="3"/>
        <end position="272"/>
    </location>
</feature>
<proteinExistence type="inferred from homology"/>
<dbReference type="AlphaFoldDB" id="A0A2M8LEU5"/>
<evidence type="ECO:0000259" key="2">
    <source>
        <dbReference type="Pfam" id="PF00437"/>
    </source>
</evidence>
<dbReference type="GO" id="GO:0016887">
    <property type="term" value="F:ATP hydrolysis activity"/>
    <property type="evidence" value="ECO:0007669"/>
    <property type="project" value="InterPro"/>
</dbReference>
<dbReference type="PANTHER" id="PTHR30486">
    <property type="entry name" value="TWITCHING MOTILITY PROTEIN PILT"/>
    <property type="match status" value="1"/>
</dbReference>
<comment type="caution">
    <text evidence="3">The sequence shown here is derived from an EMBL/GenBank/DDBJ whole genome shotgun (WGS) entry which is preliminary data.</text>
</comment>
<dbReference type="Gene3D" id="3.30.450.90">
    <property type="match status" value="1"/>
</dbReference>
<dbReference type="InterPro" id="IPR001482">
    <property type="entry name" value="T2SS/T4SS_dom"/>
</dbReference>
<evidence type="ECO:0000313" key="4">
    <source>
        <dbReference type="Proteomes" id="UP000231152"/>
    </source>
</evidence>
<dbReference type="Gene3D" id="3.40.50.300">
    <property type="entry name" value="P-loop containing nucleotide triphosphate hydrolases"/>
    <property type="match status" value="1"/>
</dbReference>
<evidence type="ECO:0000313" key="3">
    <source>
        <dbReference type="EMBL" id="PJE75945.1"/>
    </source>
</evidence>
<accession>A0A2M8LEU5</accession>
<protein>
    <submittedName>
        <fullName evidence="3">Type IV pili twitching motility protein PilT</fullName>
    </submittedName>
</protein>
<dbReference type="CDD" id="cd01131">
    <property type="entry name" value="PilT"/>
    <property type="match status" value="1"/>
</dbReference>
<dbReference type="Proteomes" id="UP000231152">
    <property type="component" value="Unassembled WGS sequence"/>
</dbReference>
<reference evidence="3 4" key="1">
    <citation type="submission" date="2017-09" db="EMBL/GenBank/DDBJ databases">
        <title>Depth-based differentiation of microbial function through sediment-hosted aquifers and enrichment of novel symbionts in the deep terrestrial subsurface.</title>
        <authorList>
            <person name="Probst A.J."/>
            <person name="Ladd B."/>
            <person name="Jarett J.K."/>
            <person name="Geller-Mcgrath D.E."/>
            <person name="Sieber C.M."/>
            <person name="Emerson J.B."/>
            <person name="Anantharaman K."/>
            <person name="Thomas B.C."/>
            <person name="Malmstrom R."/>
            <person name="Stieglmeier M."/>
            <person name="Klingl A."/>
            <person name="Woyke T."/>
            <person name="Ryan C.M."/>
            <person name="Banfield J.F."/>
        </authorList>
    </citation>
    <scope>NUCLEOTIDE SEQUENCE [LARGE SCALE GENOMIC DNA]</scope>
    <source>
        <strain evidence="3">CG10_big_fil_rev_8_21_14_0_10_48_11</strain>
    </source>
</reference>
<organism evidence="3 4">
    <name type="scientific">Candidatus Uhrbacteria bacterium CG10_big_fil_rev_8_21_14_0_10_48_11</name>
    <dbReference type="NCBI Taxonomy" id="1975037"/>
    <lineage>
        <taxon>Bacteria</taxon>
        <taxon>Candidatus Uhriibacteriota</taxon>
    </lineage>
</organism>
<sequence length="344" mass="37673">MAIDDFLKKAVSAGASDLHLADSYAPTIRVDGELQQLAGSPLTAKDIEAAAFSMISPASKERFLKERELDFAYEKEGLGRFRVNLFLERGNVGLVARVIPTTVPTMESLSMPEIMYDLARLDQGLVLMTGPTGHGKSTSLAAMIDLINTERANNIVTFEDPVEFIFVPKKSMIKQRELGTDMLSFSEGLKHVLRQDPNVIMVGEMRDLETISTAITVAETGHLVLATLHTFSAAQTIDRIIDAFPPYQQDQVRLQISMTLRGVVSQRLLPKIGGGRVAAREVMMATPAVGSLIRDNKIAQLATAIQTGKAEGMQPLDRDIIRLIKEGVVAPDVAKRYALHPESF</sequence>